<dbReference type="InterPro" id="IPR036278">
    <property type="entry name" value="Sialidase_sf"/>
</dbReference>
<keyword evidence="10" id="KW-0106">Calcium</keyword>
<evidence type="ECO:0000256" key="8">
    <source>
        <dbReference type="ARBA" id="ARBA00022825"/>
    </source>
</evidence>
<dbReference type="PANTHER" id="PTHR11841">
    <property type="entry name" value="REELIN"/>
    <property type="match status" value="1"/>
</dbReference>
<name>A0ABV0QHA6_9TELE</name>
<reference evidence="16 17" key="1">
    <citation type="submission" date="2021-06" db="EMBL/GenBank/DDBJ databases">
        <authorList>
            <person name="Palmer J.M."/>
        </authorList>
    </citation>
    <scope>NUCLEOTIDE SEQUENCE [LARGE SCALE GENOMIC DNA]</scope>
    <source>
        <strain evidence="16 17">XC_2019</strain>
        <tissue evidence="16">Muscle</tissue>
    </source>
</reference>
<keyword evidence="9" id="KW-0862">Zinc</keyword>
<keyword evidence="4" id="KW-0272">Extracellular matrix</keyword>
<evidence type="ECO:0000256" key="3">
    <source>
        <dbReference type="ARBA" id="ARBA00022525"/>
    </source>
</evidence>
<dbReference type="EMBL" id="JAHRIN010010476">
    <property type="protein sequence ID" value="MEQ2195205.1"/>
    <property type="molecule type" value="Genomic_DNA"/>
</dbReference>
<evidence type="ECO:0000256" key="9">
    <source>
        <dbReference type="ARBA" id="ARBA00022833"/>
    </source>
</evidence>
<gene>
    <name evidence="16" type="ORF">XENOCAPTIV_009038</name>
</gene>
<dbReference type="InterPro" id="IPR049419">
    <property type="entry name" value="Reelin_subrepeat-B"/>
</dbReference>
<keyword evidence="11" id="KW-0130">Cell adhesion</keyword>
<evidence type="ECO:0000256" key="11">
    <source>
        <dbReference type="ARBA" id="ARBA00022889"/>
    </source>
</evidence>
<evidence type="ECO:0000256" key="13">
    <source>
        <dbReference type="ARBA" id="ARBA00023900"/>
    </source>
</evidence>
<evidence type="ECO:0000256" key="4">
    <source>
        <dbReference type="ARBA" id="ARBA00022530"/>
    </source>
</evidence>
<dbReference type="Gene3D" id="2.60.120.260">
    <property type="entry name" value="Galactose-binding domain-like"/>
    <property type="match status" value="2"/>
</dbReference>
<keyword evidence="3" id="KW-0964">Secreted</keyword>
<comment type="subcellular location">
    <subcellularLocation>
        <location evidence="1">Secreted</location>
        <location evidence="1">Extracellular space</location>
        <location evidence="1">Extracellular matrix</location>
    </subcellularLocation>
</comment>
<sequence>MQIGASYSLQFSLVMGCGREPSPHIDTQVRLEFSTNHGLTWHLVKEDCQPSSPLSSSVLSDFESQDALLATWQEVIGGEVVAPDMGCGVVSSGSSLYFSKMSVWLMLGNEGMERDNNNSFCAPTPSAMVFGRSEGDRVAVTRDLALRPGASAPVLLQYSHDAGRTWALVREGCYPGTPGTGVCEGSGRELREPTVYNTGDYEQWTRITVVIPRNVAAR</sequence>
<comment type="similarity">
    <text evidence="12">Belongs to the reelin family.</text>
</comment>
<evidence type="ECO:0000256" key="2">
    <source>
        <dbReference type="ARBA" id="ARBA00022473"/>
    </source>
</evidence>
<keyword evidence="8" id="KW-0720">Serine protease</keyword>
<evidence type="ECO:0000256" key="10">
    <source>
        <dbReference type="ARBA" id="ARBA00022837"/>
    </source>
</evidence>
<keyword evidence="2" id="KW-0217">Developmental protein</keyword>
<comment type="caution">
    <text evidence="16">The sequence shown here is derived from an EMBL/GenBank/DDBJ whole genome shotgun (WGS) entry which is preliminary data.</text>
</comment>
<evidence type="ECO:0000256" key="12">
    <source>
        <dbReference type="ARBA" id="ARBA00023773"/>
    </source>
</evidence>
<dbReference type="SUPFAM" id="SSF50939">
    <property type="entry name" value="Sialidases"/>
    <property type="match status" value="2"/>
</dbReference>
<evidence type="ECO:0000256" key="5">
    <source>
        <dbReference type="ARBA" id="ARBA00022670"/>
    </source>
</evidence>
<dbReference type="PANTHER" id="PTHR11841:SF1">
    <property type="entry name" value="REELIN"/>
    <property type="match status" value="1"/>
</dbReference>
<keyword evidence="6" id="KW-0479">Metal-binding</keyword>
<comment type="function">
    <text evidence="15">Extracellular matrix serine protease secreted by pioneer neurons that plays a role in layering of neurons in the cerebral cortex and cerebellum by coordinating cell positioning during neurodevelopment. Regulates microtubule function in neurons and neuronal migration. Binding to the extracellular domains of lipoprotein receptors VLDLR and LRP8/APOER2 induces tyrosine phosphorylation of DAB1 and modulation of TAU phosphorylation. Affects migration of sympathetic preganglionic neurons in the spinal cord, where it seems to act as a barrier to neuronal migration. Enzymatic activity is important for the modulation of cell adhesion.</text>
</comment>
<proteinExistence type="inferred from homology"/>
<organism evidence="16 17">
    <name type="scientific">Xenoophorus captivus</name>
    <dbReference type="NCBI Taxonomy" id="1517983"/>
    <lineage>
        <taxon>Eukaryota</taxon>
        <taxon>Metazoa</taxon>
        <taxon>Chordata</taxon>
        <taxon>Craniata</taxon>
        <taxon>Vertebrata</taxon>
        <taxon>Euteleostomi</taxon>
        <taxon>Actinopterygii</taxon>
        <taxon>Neopterygii</taxon>
        <taxon>Teleostei</taxon>
        <taxon>Neoteleostei</taxon>
        <taxon>Acanthomorphata</taxon>
        <taxon>Ovalentaria</taxon>
        <taxon>Atherinomorphae</taxon>
        <taxon>Cyprinodontiformes</taxon>
        <taxon>Goodeidae</taxon>
        <taxon>Xenoophorus</taxon>
    </lineage>
</organism>
<evidence type="ECO:0000256" key="15">
    <source>
        <dbReference type="ARBA" id="ARBA00046064"/>
    </source>
</evidence>
<keyword evidence="17" id="KW-1185">Reference proteome</keyword>
<evidence type="ECO:0000256" key="14">
    <source>
        <dbReference type="ARBA" id="ARBA00044961"/>
    </source>
</evidence>
<evidence type="ECO:0000256" key="1">
    <source>
        <dbReference type="ARBA" id="ARBA00004498"/>
    </source>
</evidence>
<evidence type="ECO:0000313" key="17">
    <source>
        <dbReference type="Proteomes" id="UP001434883"/>
    </source>
</evidence>
<dbReference type="InterPro" id="IPR034968">
    <property type="entry name" value="Reelin"/>
</dbReference>
<evidence type="ECO:0000313" key="16">
    <source>
        <dbReference type="EMBL" id="MEQ2195205.1"/>
    </source>
</evidence>
<protein>
    <recommendedName>
        <fullName evidence="13">Reelin</fullName>
    </recommendedName>
</protein>
<dbReference type="Pfam" id="PF21471">
    <property type="entry name" value="Reelin_subrepeat-B"/>
    <property type="match status" value="2"/>
</dbReference>
<dbReference type="Proteomes" id="UP001434883">
    <property type="component" value="Unassembled WGS sequence"/>
</dbReference>
<keyword evidence="7" id="KW-0378">Hydrolase</keyword>
<comment type="subunit">
    <text evidence="14">Oligomer of disulfide-linked homodimers.</text>
</comment>
<keyword evidence="5" id="KW-0645">Protease</keyword>
<accession>A0ABV0QHA6</accession>
<evidence type="ECO:0000256" key="7">
    <source>
        <dbReference type="ARBA" id="ARBA00022801"/>
    </source>
</evidence>
<evidence type="ECO:0000256" key="6">
    <source>
        <dbReference type="ARBA" id="ARBA00022723"/>
    </source>
</evidence>